<feature type="domain" description="Enolpyruvate transferase" evidence="13">
    <location>
        <begin position="7"/>
        <end position="406"/>
    </location>
</feature>
<evidence type="ECO:0000256" key="1">
    <source>
        <dbReference type="ARBA" id="ARBA00004496"/>
    </source>
</evidence>
<comment type="similarity">
    <text evidence="10 12">Belongs to the EPSP synthase family. MurA subfamily.</text>
</comment>
<evidence type="ECO:0000256" key="9">
    <source>
        <dbReference type="ARBA" id="ARBA00023316"/>
    </source>
</evidence>
<name>A0A151B136_9FIRM</name>
<dbReference type="InterPro" id="IPR036968">
    <property type="entry name" value="Enolpyruvate_Tfrase_sf"/>
</dbReference>
<feature type="binding site" evidence="12">
    <location>
        <begin position="22"/>
        <end position="23"/>
    </location>
    <ligand>
        <name>phosphoenolpyruvate</name>
        <dbReference type="ChEBI" id="CHEBI:58702"/>
    </ligand>
</feature>
<comment type="function">
    <text evidence="12">Cell wall formation. Adds enolpyruvyl to UDP-N-acetylglucosamine.</text>
</comment>
<dbReference type="EMBL" id="LTBC01000001">
    <property type="protein sequence ID" value="KYH33608.1"/>
    <property type="molecule type" value="Genomic_DNA"/>
</dbReference>
<evidence type="ECO:0000256" key="3">
    <source>
        <dbReference type="ARBA" id="ARBA00022490"/>
    </source>
</evidence>
<keyword evidence="5 12" id="KW-0808">Transferase</keyword>
<dbReference type="PANTHER" id="PTHR43783:SF1">
    <property type="entry name" value="UDP-N-ACETYLGLUCOSAMINE 1-CARBOXYVINYLTRANSFERASE"/>
    <property type="match status" value="1"/>
</dbReference>
<keyword evidence="6 12" id="KW-0133">Cell shape</keyword>
<dbReference type="GO" id="GO:0009252">
    <property type="term" value="P:peptidoglycan biosynthetic process"/>
    <property type="evidence" value="ECO:0007669"/>
    <property type="project" value="UniProtKB-UniRule"/>
</dbReference>
<dbReference type="Proteomes" id="UP000075670">
    <property type="component" value="Unassembled WGS sequence"/>
</dbReference>
<feature type="binding site" evidence="12">
    <location>
        <position position="305"/>
    </location>
    <ligand>
        <name>UDP-N-acetyl-alpha-D-glucosamine</name>
        <dbReference type="ChEBI" id="CHEBI:57705"/>
    </ligand>
</feature>
<dbReference type="PANTHER" id="PTHR43783">
    <property type="entry name" value="UDP-N-ACETYLGLUCOSAMINE 1-CARBOXYVINYLTRANSFERASE"/>
    <property type="match status" value="1"/>
</dbReference>
<dbReference type="GO" id="GO:0008760">
    <property type="term" value="F:UDP-N-acetylglucosamine 1-carboxyvinyltransferase activity"/>
    <property type="evidence" value="ECO:0007669"/>
    <property type="project" value="UniProtKB-UniRule"/>
</dbReference>
<dbReference type="InterPro" id="IPR013792">
    <property type="entry name" value="RNA3'P_cycl/enolpyr_Trfase_a/b"/>
</dbReference>
<feature type="binding site" evidence="12">
    <location>
        <position position="327"/>
    </location>
    <ligand>
        <name>UDP-N-acetyl-alpha-D-glucosamine</name>
        <dbReference type="ChEBI" id="CHEBI:57705"/>
    </ligand>
</feature>
<evidence type="ECO:0000256" key="5">
    <source>
        <dbReference type="ARBA" id="ARBA00022679"/>
    </source>
</evidence>
<reference evidence="14 15" key="1">
    <citation type="submission" date="2016-02" db="EMBL/GenBank/DDBJ databases">
        <title>Genome sequence of Moorella mulderi DSM 14980.</title>
        <authorList>
            <person name="Poehlein A."/>
            <person name="Daniel R."/>
        </authorList>
    </citation>
    <scope>NUCLEOTIDE SEQUENCE [LARGE SCALE GENOMIC DNA]</scope>
    <source>
        <strain evidence="14 15">DSM 14980</strain>
    </source>
</reference>
<feature type="binding site" evidence="12">
    <location>
        <position position="93"/>
    </location>
    <ligand>
        <name>UDP-N-acetyl-alpha-D-glucosamine</name>
        <dbReference type="ChEBI" id="CHEBI:57705"/>
    </ligand>
</feature>
<dbReference type="FunFam" id="3.65.10.10:FF:000001">
    <property type="entry name" value="UDP-N-acetylglucosamine 1-carboxyvinyltransferase"/>
    <property type="match status" value="1"/>
</dbReference>
<comment type="pathway">
    <text evidence="2 12">Cell wall biogenesis; peptidoglycan biosynthesis.</text>
</comment>
<comment type="caution">
    <text evidence="12">Lacks conserved residue(s) required for the propagation of feature annotation.</text>
</comment>
<keyword evidence="4 12" id="KW-0132">Cell division</keyword>
<comment type="caution">
    <text evidence="14">The sequence shown here is derived from an EMBL/GenBank/DDBJ whole genome shotgun (WGS) entry which is preliminary data.</text>
</comment>
<dbReference type="Pfam" id="PF00275">
    <property type="entry name" value="EPSP_synthase"/>
    <property type="match status" value="1"/>
</dbReference>
<dbReference type="NCBIfam" id="NF006873">
    <property type="entry name" value="PRK09369.1"/>
    <property type="match status" value="1"/>
</dbReference>
<evidence type="ECO:0000256" key="11">
    <source>
        <dbReference type="ARBA" id="ARBA00047527"/>
    </source>
</evidence>
<dbReference type="GO" id="GO:0019277">
    <property type="term" value="P:UDP-N-acetylgalactosamine biosynthetic process"/>
    <property type="evidence" value="ECO:0007669"/>
    <property type="project" value="InterPro"/>
</dbReference>
<dbReference type="OrthoDB" id="9803760at2"/>
<dbReference type="InterPro" id="IPR050068">
    <property type="entry name" value="MurA_subfamily"/>
</dbReference>
<keyword evidence="9 12" id="KW-0961">Cell wall biogenesis/degradation</keyword>
<dbReference type="Gene3D" id="3.65.10.10">
    <property type="entry name" value="Enolpyruvate transferase domain"/>
    <property type="match status" value="2"/>
</dbReference>
<dbReference type="InterPro" id="IPR005750">
    <property type="entry name" value="UDP_GlcNAc_COvinyl_MurA"/>
</dbReference>
<evidence type="ECO:0000259" key="13">
    <source>
        <dbReference type="Pfam" id="PF00275"/>
    </source>
</evidence>
<proteinExistence type="inferred from homology"/>
<feature type="active site" description="Proton donor" evidence="12">
    <location>
        <position position="117"/>
    </location>
</feature>
<dbReference type="UniPathway" id="UPA00219"/>
<evidence type="ECO:0000313" key="15">
    <source>
        <dbReference type="Proteomes" id="UP000075670"/>
    </source>
</evidence>
<comment type="subcellular location">
    <subcellularLocation>
        <location evidence="1 12">Cytoplasm</location>
    </subcellularLocation>
</comment>
<dbReference type="InterPro" id="IPR001986">
    <property type="entry name" value="Enolpyruvate_Tfrase_dom"/>
</dbReference>
<dbReference type="GO" id="GO:0005737">
    <property type="term" value="C:cytoplasm"/>
    <property type="evidence" value="ECO:0007669"/>
    <property type="project" value="UniProtKB-SubCell"/>
</dbReference>
<dbReference type="GO" id="GO:0071555">
    <property type="term" value="P:cell wall organization"/>
    <property type="evidence" value="ECO:0007669"/>
    <property type="project" value="UniProtKB-KW"/>
</dbReference>
<evidence type="ECO:0000256" key="8">
    <source>
        <dbReference type="ARBA" id="ARBA00023306"/>
    </source>
</evidence>
<feature type="binding site" evidence="12">
    <location>
        <begin position="122"/>
        <end position="126"/>
    </location>
    <ligand>
        <name>UDP-N-acetyl-alpha-D-glucosamine</name>
        <dbReference type="ChEBI" id="CHEBI:57705"/>
    </ligand>
</feature>
<dbReference type="SUPFAM" id="SSF55205">
    <property type="entry name" value="EPT/RTPC-like"/>
    <property type="match status" value="1"/>
</dbReference>
<dbReference type="HAMAP" id="MF_00111">
    <property type="entry name" value="MurA"/>
    <property type="match status" value="1"/>
</dbReference>
<dbReference type="PATRIC" id="fig|1122241.3.peg.341"/>
<dbReference type="EC" id="2.5.1.7" evidence="12"/>
<evidence type="ECO:0000313" key="14">
    <source>
        <dbReference type="EMBL" id="KYH33608.1"/>
    </source>
</evidence>
<accession>A0A151B136</accession>
<evidence type="ECO:0000256" key="12">
    <source>
        <dbReference type="HAMAP-Rule" id="MF_00111"/>
    </source>
</evidence>
<evidence type="ECO:0000256" key="6">
    <source>
        <dbReference type="ARBA" id="ARBA00022960"/>
    </source>
</evidence>
<protein>
    <recommendedName>
        <fullName evidence="12">UDP-N-acetylglucosamine 1-carboxyvinyltransferase</fullName>
        <ecNumber evidence="12">2.5.1.7</ecNumber>
    </recommendedName>
    <alternativeName>
        <fullName evidence="12">Enoylpyruvate transferase</fullName>
    </alternativeName>
    <alternativeName>
        <fullName evidence="12">UDP-N-acetylglucosamine enolpyruvyl transferase</fullName>
        <shortName evidence="12">EPT</shortName>
    </alternativeName>
</protein>
<sequence length="418" mass="43997">MEAIVIKGRSRLKGRIAISGAKNAVLPIIAACLLTEDECYLEDIPRLADVDTMCGVIGEMGAEVYPDGVRGLRVAAGSLQGVEPPYEFVRRMRASFLVMGPLLARLGRVRVSLPGGCAIGARPIDLHLKGMAALGASIHVNNGNVEAEAGRLKGASIYLDFPSVGATENIMMAAALAEGTTTIENAAGEPEIVDLANFINAMGGRVSGAGTRVIKIEGVRELHGARHAVIPDRVEAGTFMIAAAATGGDVFLENVISTHLKAVMAKLAEAGACLKEEDGGIRVQAELPLKAVDIKTMPYPGFPTDMQAQFMALLTTARGSSVVTETVFENRFMHVNELKRMGASIVIEGHCAVVKGKKKLTGAPVKATDLRAGAALVIAGLMAEGETVISCVHHIDRGYEDLVGKLQALGAKISREER</sequence>
<evidence type="ECO:0000256" key="7">
    <source>
        <dbReference type="ARBA" id="ARBA00022984"/>
    </source>
</evidence>
<dbReference type="RefSeq" id="WP_062280665.1">
    <property type="nucleotide sequence ID" value="NZ_LTBC01000001.1"/>
</dbReference>
<dbReference type="CDD" id="cd01555">
    <property type="entry name" value="UdpNAET"/>
    <property type="match status" value="1"/>
</dbReference>
<comment type="catalytic activity">
    <reaction evidence="11 12">
        <text>phosphoenolpyruvate + UDP-N-acetyl-alpha-D-glucosamine = UDP-N-acetyl-3-O-(1-carboxyvinyl)-alpha-D-glucosamine + phosphate</text>
        <dbReference type="Rhea" id="RHEA:18681"/>
        <dbReference type="ChEBI" id="CHEBI:43474"/>
        <dbReference type="ChEBI" id="CHEBI:57705"/>
        <dbReference type="ChEBI" id="CHEBI:58702"/>
        <dbReference type="ChEBI" id="CHEBI:68483"/>
        <dbReference type="EC" id="2.5.1.7"/>
    </reaction>
</comment>
<evidence type="ECO:0000256" key="2">
    <source>
        <dbReference type="ARBA" id="ARBA00004752"/>
    </source>
</evidence>
<keyword evidence="8 12" id="KW-0131">Cell cycle</keyword>
<dbReference type="NCBIfam" id="TIGR01072">
    <property type="entry name" value="murA"/>
    <property type="match status" value="1"/>
</dbReference>
<keyword evidence="3 12" id="KW-0963">Cytoplasm</keyword>
<feature type="modified residue" description="2-(S-cysteinyl)pyruvic acid O-phosphothioketal" evidence="12">
    <location>
        <position position="117"/>
    </location>
</feature>
<organism evidence="14 15">
    <name type="scientific">Moorella mulderi DSM 14980</name>
    <dbReference type="NCBI Taxonomy" id="1122241"/>
    <lineage>
        <taxon>Bacteria</taxon>
        <taxon>Bacillati</taxon>
        <taxon>Bacillota</taxon>
        <taxon>Clostridia</taxon>
        <taxon>Neomoorellales</taxon>
        <taxon>Neomoorellaceae</taxon>
        <taxon>Neomoorella</taxon>
    </lineage>
</organism>
<dbReference type="GO" id="GO:0008360">
    <property type="term" value="P:regulation of cell shape"/>
    <property type="evidence" value="ECO:0007669"/>
    <property type="project" value="UniProtKB-KW"/>
</dbReference>
<keyword evidence="15" id="KW-1185">Reference proteome</keyword>
<dbReference type="AlphaFoldDB" id="A0A151B136"/>
<evidence type="ECO:0000256" key="4">
    <source>
        <dbReference type="ARBA" id="ARBA00022618"/>
    </source>
</evidence>
<gene>
    <name evidence="14" type="primary">murAA_1</name>
    <name evidence="12" type="synonym">murA</name>
    <name evidence="14" type="ORF">MOMUL_03140</name>
</gene>
<keyword evidence="12" id="KW-0670">Pyruvate</keyword>
<dbReference type="GO" id="GO:0051301">
    <property type="term" value="P:cell division"/>
    <property type="evidence" value="ECO:0007669"/>
    <property type="project" value="UniProtKB-KW"/>
</dbReference>
<evidence type="ECO:0000256" key="10">
    <source>
        <dbReference type="ARBA" id="ARBA00038367"/>
    </source>
</evidence>
<keyword evidence="7 12" id="KW-0573">Peptidoglycan synthesis</keyword>